<keyword evidence="1" id="KW-0812">Transmembrane</keyword>
<gene>
    <name evidence="2" type="ORF">IAB68_01505</name>
</gene>
<dbReference type="InterPro" id="IPR009526">
    <property type="entry name" value="DUF1146"/>
</dbReference>
<sequence length="65" mass="7631">MSIKLILYCIFIPFSIWIMTSTNLDKIFKKNSIMQIHSLYIALSVCLSYFIVNFLMDIYTTISLL</sequence>
<evidence type="ECO:0000313" key="2">
    <source>
        <dbReference type="EMBL" id="HIU39965.1"/>
    </source>
</evidence>
<dbReference type="Pfam" id="PF06612">
    <property type="entry name" value="DUF1146"/>
    <property type="match status" value="1"/>
</dbReference>
<organism evidence="2 3">
    <name type="scientific">Candidatus Aphodocola excrementigallinarum</name>
    <dbReference type="NCBI Taxonomy" id="2840670"/>
    <lineage>
        <taxon>Bacteria</taxon>
        <taxon>Bacillati</taxon>
        <taxon>Bacillota</taxon>
        <taxon>Bacilli</taxon>
        <taxon>Candidatus Aphodocola</taxon>
    </lineage>
</organism>
<dbReference type="Proteomes" id="UP000824074">
    <property type="component" value="Unassembled WGS sequence"/>
</dbReference>
<proteinExistence type="predicted"/>
<reference evidence="2" key="1">
    <citation type="submission" date="2020-10" db="EMBL/GenBank/DDBJ databases">
        <authorList>
            <person name="Gilroy R."/>
        </authorList>
    </citation>
    <scope>NUCLEOTIDE SEQUENCE</scope>
    <source>
        <strain evidence="2">CHK193-30670</strain>
    </source>
</reference>
<keyword evidence="1" id="KW-1133">Transmembrane helix</keyword>
<feature type="transmembrane region" description="Helical" evidence="1">
    <location>
        <begin position="6"/>
        <end position="24"/>
    </location>
</feature>
<feature type="transmembrane region" description="Helical" evidence="1">
    <location>
        <begin position="36"/>
        <end position="56"/>
    </location>
</feature>
<protein>
    <submittedName>
        <fullName evidence="2">DUF1146 domain-containing protein</fullName>
    </submittedName>
</protein>
<dbReference type="EMBL" id="DVMT01000015">
    <property type="protein sequence ID" value="HIU39965.1"/>
    <property type="molecule type" value="Genomic_DNA"/>
</dbReference>
<accession>A0A9D1ILR5</accession>
<name>A0A9D1ILR5_9FIRM</name>
<dbReference type="AlphaFoldDB" id="A0A9D1ILR5"/>
<evidence type="ECO:0000313" key="3">
    <source>
        <dbReference type="Proteomes" id="UP000824074"/>
    </source>
</evidence>
<keyword evidence="1" id="KW-0472">Membrane</keyword>
<reference evidence="2" key="2">
    <citation type="journal article" date="2021" name="PeerJ">
        <title>Extensive microbial diversity within the chicken gut microbiome revealed by metagenomics and culture.</title>
        <authorList>
            <person name="Gilroy R."/>
            <person name="Ravi A."/>
            <person name="Getino M."/>
            <person name="Pursley I."/>
            <person name="Horton D.L."/>
            <person name="Alikhan N.F."/>
            <person name="Baker D."/>
            <person name="Gharbi K."/>
            <person name="Hall N."/>
            <person name="Watson M."/>
            <person name="Adriaenssens E.M."/>
            <person name="Foster-Nyarko E."/>
            <person name="Jarju S."/>
            <person name="Secka A."/>
            <person name="Antonio M."/>
            <person name="Oren A."/>
            <person name="Chaudhuri R.R."/>
            <person name="La Ragione R."/>
            <person name="Hildebrand F."/>
            <person name="Pallen M.J."/>
        </authorList>
    </citation>
    <scope>NUCLEOTIDE SEQUENCE</scope>
    <source>
        <strain evidence="2">CHK193-30670</strain>
    </source>
</reference>
<evidence type="ECO:0000256" key="1">
    <source>
        <dbReference type="SAM" id="Phobius"/>
    </source>
</evidence>
<comment type="caution">
    <text evidence="2">The sequence shown here is derived from an EMBL/GenBank/DDBJ whole genome shotgun (WGS) entry which is preliminary data.</text>
</comment>